<name>G0UL87_TRYCI</name>
<evidence type="ECO:0000256" key="1">
    <source>
        <dbReference type="SAM" id="MobiDB-lite"/>
    </source>
</evidence>
<feature type="compositionally biased region" description="Basic and acidic residues" evidence="1">
    <location>
        <begin position="9"/>
        <end position="18"/>
    </location>
</feature>
<sequence length="66" mass="7827">MKQLYESNSGKKRDEEKKKTRLGRQSSKHTWQMCFFLKHKFGITSPCTKSCNSTEGIRMQTKRKEI</sequence>
<organism evidence="2">
    <name type="scientific">Trypanosoma congolense (strain IL3000)</name>
    <dbReference type="NCBI Taxonomy" id="1068625"/>
    <lineage>
        <taxon>Eukaryota</taxon>
        <taxon>Discoba</taxon>
        <taxon>Euglenozoa</taxon>
        <taxon>Kinetoplastea</taxon>
        <taxon>Metakinetoplastina</taxon>
        <taxon>Trypanosomatida</taxon>
        <taxon>Trypanosomatidae</taxon>
        <taxon>Trypanosoma</taxon>
        <taxon>Nannomonas</taxon>
    </lineage>
</organism>
<dbReference type="EMBL" id="HE575317">
    <property type="protein sequence ID" value="CCC90142.1"/>
    <property type="molecule type" value="Genomic_DNA"/>
</dbReference>
<gene>
    <name evidence="2" type="ORF">TCIL3000_4_2310</name>
</gene>
<proteinExistence type="predicted"/>
<dbReference type="AlphaFoldDB" id="G0UL87"/>
<protein>
    <submittedName>
        <fullName evidence="2">Uncharacterized protein</fullName>
    </submittedName>
</protein>
<accession>G0UL87</accession>
<reference evidence="2" key="1">
    <citation type="journal article" date="2012" name="Proc. Natl. Acad. Sci. U.S.A.">
        <title>Antigenic diversity is generated by distinct evolutionary mechanisms in African trypanosome species.</title>
        <authorList>
            <person name="Jackson A.P."/>
            <person name="Berry A."/>
            <person name="Aslett M."/>
            <person name="Allison H.C."/>
            <person name="Burton P."/>
            <person name="Vavrova-Anderson J."/>
            <person name="Brown R."/>
            <person name="Browne H."/>
            <person name="Corton N."/>
            <person name="Hauser H."/>
            <person name="Gamble J."/>
            <person name="Gilderthorp R."/>
            <person name="Marcello L."/>
            <person name="McQuillan J."/>
            <person name="Otto T.D."/>
            <person name="Quail M.A."/>
            <person name="Sanders M.J."/>
            <person name="van Tonder A."/>
            <person name="Ginger M.L."/>
            <person name="Field M.C."/>
            <person name="Barry J.D."/>
            <person name="Hertz-Fowler C."/>
            <person name="Berriman M."/>
        </authorList>
    </citation>
    <scope>NUCLEOTIDE SEQUENCE</scope>
    <source>
        <strain evidence="2">IL3000</strain>
    </source>
</reference>
<evidence type="ECO:0000313" key="2">
    <source>
        <dbReference type="EMBL" id="CCC90142.1"/>
    </source>
</evidence>
<feature type="region of interest" description="Disordered" evidence="1">
    <location>
        <begin position="1"/>
        <end position="27"/>
    </location>
</feature>